<evidence type="ECO:0000256" key="2">
    <source>
        <dbReference type="ARBA" id="ARBA00007069"/>
    </source>
</evidence>
<evidence type="ECO:0000256" key="1">
    <source>
        <dbReference type="ARBA" id="ARBA00004651"/>
    </source>
</evidence>
<evidence type="ECO:0000259" key="11">
    <source>
        <dbReference type="PROSITE" id="PS50928"/>
    </source>
</evidence>
<dbReference type="PANTHER" id="PTHR30425">
    <property type="entry name" value="PHOSPHATE TRANSPORT SYSTEM PERMEASE PROTEIN PST"/>
    <property type="match status" value="1"/>
</dbReference>
<evidence type="ECO:0000256" key="6">
    <source>
        <dbReference type="ARBA" id="ARBA00022692"/>
    </source>
</evidence>
<keyword evidence="7 9" id="KW-1133">Transmembrane helix</keyword>
<dbReference type="CDD" id="cd06261">
    <property type="entry name" value="TM_PBP2"/>
    <property type="match status" value="1"/>
</dbReference>
<comment type="subcellular location">
    <subcellularLocation>
        <location evidence="1 9">Cell membrane</location>
        <topology evidence="1 9">Multi-pass membrane protein</topology>
    </subcellularLocation>
</comment>
<feature type="transmembrane region" description="Helical" evidence="9">
    <location>
        <begin position="149"/>
        <end position="171"/>
    </location>
</feature>
<keyword evidence="6 9" id="KW-0812">Transmembrane</keyword>
<feature type="transmembrane region" description="Helical" evidence="9">
    <location>
        <begin position="262"/>
        <end position="282"/>
    </location>
</feature>
<sequence>MNASKREAIDRLLKMVFRATGLVTIGLLGGIFFMLLFNSIAFFAKGNPIDFFTGSQWNPGSDAGNYSILPLLASTGFVALGSMMIAVPLGIFTATFLSELAPDTLRTILKPVIEMLAAIPSVAIGFLGIVLVGPAIARVFGIQNGLNALNGSILLAIMALPTIITISEDAISAVPKTYKEASLALGANKWATLFQVTLPAALPGLIAAVMLGLGRALGETMTVLMATGNAAALPKGFLDSIRTITATIAIEMGEVPYQTTHYFALFAIAVVLFIITLLINLLGEFFANRLRKFHA</sequence>
<feature type="transmembrane region" description="Helical" evidence="9">
    <location>
        <begin position="21"/>
        <end position="44"/>
    </location>
</feature>
<evidence type="ECO:0000256" key="8">
    <source>
        <dbReference type="ARBA" id="ARBA00023136"/>
    </source>
</evidence>
<dbReference type="InterPro" id="IPR051124">
    <property type="entry name" value="Phosphate_Transport_Permease"/>
</dbReference>
<evidence type="ECO:0000256" key="3">
    <source>
        <dbReference type="ARBA" id="ARBA00022448"/>
    </source>
</evidence>
<keyword evidence="4 10" id="KW-1003">Cell membrane</keyword>
<dbReference type="GO" id="GO:0005886">
    <property type="term" value="C:plasma membrane"/>
    <property type="evidence" value="ECO:0007669"/>
    <property type="project" value="UniProtKB-SubCell"/>
</dbReference>
<dbReference type="InterPro" id="IPR000515">
    <property type="entry name" value="MetI-like"/>
</dbReference>
<dbReference type="PANTHER" id="PTHR30425:SF1">
    <property type="entry name" value="PHOSPHATE TRANSPORT SYSTEM PERMEASE PROTEIN PSTC"/>
    <property type="match status" value="1"/>
</dbReference>
<keyword evidence="3 9" id="KW-0813">Transport</keyword>
<proteinExistence type="inferred from homology"/>
<comment type="caution">
    <text evidence="12">The sequence shown here is derived from an EMBL/GenBank/DDBJ whole genome shotgun (WGS) entry which is preliminary data.</text>
</comment>
<keyword evidence="13" id="KW-1185">Reference proteome</keyword>
<evidence type="ECO:0000256" key="10">
    <source>
        <dbReference type="RuleBase" id="RU363054"/>
    </source>
</evidence>
<dbReference type="AlphaFoldDB" id="A0A4U6D1L8"/>
<evidence type="ECO:0000313" key="13">
    <source>
        <dbReference type="Proteomes" id="UP000304900"/>
    </source>
</evidence>
<feature type="domain" description="ABC transmembrane type-1" evidence="11">
    <location>
        <begin position="72"/>
        <end position="283"/>
    </location>
</feature>
<dbReference type="GO" id="GO:0006817">
    <property type="term" value="P:phosphate ion transport"/>
    <property type="evidence" value="ECO:0007669"/>
    <property type="project" value="UniProtKB-KW"/>
</dbReference>
<dbReference type="EMBL" id="SZVO01000008">
    <property type="protein sequence ID" value="TKT91012.1"/>
    <property type="molecule type" value="Genomic_DNA"/>
</dbReference>
<evidence type="ECO:0000256" key="7">
    <source>
        <dbReference type="ARBA" id="ARBA00022989"/>
    </source>
</evidence>
<evidence type="ECO:0000313" key="12">
    <source>
        <dbReference type="EMBL" id="TKT91012.1"/>
    </source>
</evidence>
<comment type="similarity">
    <text evidence="2 10">Belongs to the binding-protein-dependent transport system permease family. CysTW subfamily.</text>
</comment>
<reference evidence="12 13" key="1">
    <citation type="submission" date="2019-05" db="EMBL/GenBank/DDBJ databases">
        <title>Dyadobacter AR-3-8 sp. nov., isolated from arctic soil.</title>
        <authorList>
            <person name="Chaudhary D.K."/>
        </authorList>
    </citation>
    <scope>NUCLEOTIDE SEQUENCE [LARGE SCALE GENOMIC DNA]</scope>
    <source>
        <strain evidence="12 13">AR-3-8</strain>
    </source>
</reference>
<feature type="transmembrane region" description="Helical" evidence="9">
    <location>
        <begin position="64"/>
        <end position="94"/>
    </location>
</feature>
<organism evidence="12 13">
    <name type="scientific">Dyadobacter frigoris</name>
    <dbReference type="NCBI Taxonomy" id="2576211"/>
    <lineage>
        <taxon>Bacteria</taxon>
        <taxon>Pseudomonadati</taxon>
        <taxon>Bacteroidota</taxon>
        <taxon>Cytophagia</taxon>
        <taxon>Cytophagales</taxon>
        <taxon>Spirosomataceae</taxon>
        <taxon>Dyadobacter</taxon>
    </lineage>
</organism>
<dbReference type="SUPFAM" id="SSF161098">
    <property type="entry name" value="MetI-like"/>
    <property type="match status" value="1"/>
</dbReference>
<dbReference type="Pfam" id="PF00528">
    <property type="entry name" value="BPD_transp_1"/>
    <property type="match status" value="1"/>
</dbReference>
<dbReference type="InterPro" id="IPR011864">
    <property type="entry name" value="Phosphate_PstC"/>
</dbReference>
<evidence type="ECO:0000256" key="9">
    <source>
        <dbReference type="RuleBase" id="RU363032"/>
    </source>
</evidence>
<dbReference type="InterPro" id="IPR035906">
    <property type="entry name" value="MetI-like_sf"/>
</dbReference>
<dbReference type="PROSITE" id="PS50928">
    <property type="entry name" value="ABC_TM1"/>
    <property type="match status" value="1"/>
</dbReference>
<protein>
    <recommendedName>
        <fullName evidence="10">Phosphate transport system permease protein</fullName>
    </recommendedName>
</protein>
<gene>
    <name evidence="12" type="primary">pstC</name>
    <name evidence="12" type="ORF">FDK13_18835</name>
</gene>
<accession>A0A4U6D1L8</accession>
<dbReference type="RefSeq" id="WP_137341555.1">
    <property type="nucleotide sequence ID" value="NZ_BSQH01000020.1"/>
</dbReference>
<dbReference type="Gene3D" id="1.10.3720.10">
    <property type="entry name" value="MetI-like"/>
    <property type="match status" value="1"/>
</dbReference>
<evidence type="ECO:0000256" key="4">
    <source>
        <dbReference type="ARBA" id="ARBA00022475"/>
    </source>
</evidence>
<name>A0A4U6D1L8_9BACT</name>
<keyword evidence="8 9" id="KW-0472">Membrane</keyword>
<dbReference type="OrthoDB" id="9785113at2"/>
<comment type="function">
    <text evidence="10">Part of the binding-protein-dependent transport system for phosphate; probably responsible for the translocation of the substrate across the membrane.</text>
</comment>
<dbReference type="NCBIfam" id="TIGR02138">
    <property type="entry name" value="phosphate_pstC"/>
    <property type="match status" value="1"/>
</dbReference>
<feature type="transmembrane region" description="Helical" evidence="9">
    <location>
        <begin position="192"/>
        <end position="213"/>
    </location>
</feature>
<keyword evidence="5 10" id="KW-0592">Phosphate transport</keyword>
<evidence type="ECO:0000256" key="5">
    <source>
        <dbReference type="ARBA" id="ARBA00022592"/>
    </source>
</evidence>
<dbReference type="GO" id="GO:0005315">
    <property type="term" value="F:phosphate transmembrane transporter activity"/>
    <property type="evidence" value="ECO:0007669"/>
    <property type="project" value="InterPro"/>
</dbReference>
<dbReference type="Proteomes" id="UP000304900">
    <property type="component" value="Unassembled WGS sequence"/>
</dbReference>
<feature type="transmembrane region" description="Helical" evidence="9">
    <location>
        <begin position="115"/>
        <end position="137"/>
    </location>
</feature>